<dbReference type="Proteomes" id="UP000316213">
    <property type="component" value="Unassembled WGS sequence"/>
</dbReference>
<comment type="caution">
    <text evidence="7">The sequence shown here is derived from an EMBL/GenBank/DDBJ whole genome shotgun (WGS) entry which is preliminary data.</text>
</comment>
<dbReference type="NCBIfam" id="TIGR00229">
    <property type="entry name" value="sensory_box"/>
    <property type="match status" value="1"/>
</dbReference>
<dbReference type="InterPro" id="IPR000792">
    <property type="entry name" value="Tscrpt_reg_LuxR_C"/>
</dbReference>
<evidence type="ECO:0000259" key="5">
    <source>
        <dbReference type="PROSITE" id="PS50112"/>
    </source>
</evidence>
<dbReference type="PANTHER" id="PTHR44688">
    <property type="entry name" value="DNA-BINDING TRANSCRIPTIONAL ACTIVATOR DEVR_DOSR"/>
    <property type="match status" value="1"/>
</dbReference>
<feature type="domain" description="PAC" evidence="6">
    <location>
        <begin position="225"/>
        <end position="277"/>
    </location>
</feature>
<feature type="domain" description="HTH luxR-type" evidence="4">
    <location>
        <begin position="281"/>
        <end position="346"/>
    </location>
</feature>
<gene>
    <name evidence="7" type="primary">fixJ</name>
    <name evidence="7" type="ORF">Pla100_33140</name>
</gene>
<evidence type="ECO:0000256" key="1">
    <source>
        <dbReference type="ARBA" id="ARBA00023015"/>
    </source>
</evidence>
<dbReference type="PRINTS" id="PR00038">
    <property type="entry name" value="HTHLUXR"/>
</dbReference>
<accession>A0A5C6ABG2</accession>
<dbReference type="PROSITE" id="PS50043">
    <property type="entry name" value="HTH_LUXR_2"/>
    <property type="match status" value="1"/>
</dbReference>
<dbReference type="InterPro" id="IPR013767">
    <property type="entry name" value="PAS_fold"/>
</dbReference>
<name>A0A5C6ABG2_9BACT</name>
<dbReference type="CDD" id="cd00130">
    <property type="entry name" value="PAS"/>
    <property type="match status" value="2"/>
</dbReference>
<dbReference type="PROSITE" id="PS50113">
    <property type="entry name" value="PAC"/>
    <property type="match status" value="1"/>
</dbReference>
<dbReference type="InterPro" id="IPR016032">
    <property type="entry name" value="Sig_transdc_resp-reg_C-effctor"/>
</dbReference>
<evidence type="ECO:0000313" key="8">
    <source>
        <dbReference type="Proteomes" id="UP000316213"/>
    </source>
</evidence>
<dbReference type="Gene3D" id="1.10.10.10">
    <property type="entry name" value="Winged helix-like DNA-binding domain superfamily/Winged helix DNA-binding domain"/>
    <property type="match status" value="1"/>
</dbReference>
<protein>
    <submittedName>
        <fullName evidence="7">Transcriptional regulatory protein FixJ</fullName>
    </submittedName>
</protein>
<dbReference type="InterPro" id="IPR000014">
    <property type="entry name" value="PAS"/>
</dbReference>
<dbReference type="OrthoDB" id="244316at2"/>
<dbReference type="PANTHER" id="PTHR44688:SF16">
    <property type="entry name" value="DNA-BINDING TRANSCRIPTIONAL ACTIVATOR DEVR_DOSR"/>
    <property type="match status" value="1"/>
</dbReference>
<evidence type="ECO:0000259" key="6">
    <source>
        <dbReference type="PROSITE" id="PS50113"/>
    </source>
</evidence>
<dbReference type="Gene3D" id="3.30.450.20">
    <property type="entry name" value="PAS domain"/>
    <property type="match status" value="2"/>
</dbReference>
<evidence type="ECO:0000259" key="4">
    <source>
        <dbReference type="PROSITE" id="PS50043"/>
    </source>
</evidence>
<dbReference type="Pfam" id="PF00196">
    <property type="entry name" value="GerE"/>
    <property type="match status" value="1"/>
</dbReference>
<dbReference type="PROSITE" id="PS00622">
    <property type="entry name" value="HTH_LUXR_1"/>
    <property type="match status" value="1"/>
</dbReference>
<feature type="domain" description="PAS" evidence="5">
    <location>
        <begin position="42"/>
        <end position="73"/>
    </location>
</feature>
<keyword evidence="2" id="KW-0238">DNA-binding</keyword>
<dbReference type="SMART" id="SM00091">
    <property type="entry name" value="PAS"/>
    <property type="match status" value="2"/>
</dbReference>
<proteinExistence type="predicted"/>
<dbReference type="InterPro" id="IPR000700">
    <property type="entry name" value="PAS-assoc_C"/>
</dbReference>
<dbReference type="RefSeq" id="WP_146578706.1">
    <property type="nucleotide sequence ID" value="NZ_SJPM01000006.1"/>
</dbReference>
<reference evidence="7 8" key="1">
    <citation type="submission" date="2019-02" db="EMBL/GenBank/DDBJ databases">
        <title>Deep-cultivation of Planctomycetes and their phenomic and genomic characterization uncovers novel biology.</title>
        <authorList>
            <person name="Wiegand S."/>
            <person name="Jogler M."/>
            <person name="Boedeker C."/>
            <person name="Pinto D."/>
            <person name="Vollmers J."/>
            <person name="Rivas-Marin E."/>
            <person name="Kohn T."/>
            <person name="Peeters S.H."/>
            <person name="Heuer A."/>
            <person name="Rast P."/>
            <person name="Oberbeckmann S."/>
            <person name="Bunk B."/>
            <person name="Jeske O."/>
            <person name="Meyerdierks A."/>
            <person name="Storesund J.E."/>
            <person name="Kallscheuer N."/>
            <person name="Luecker S."/>
            <person name="Lage O.M."/>
            <person name="Pohl T."/>
            <person name="Merkel B.J."/>
            <person name="Hornburger P."/>
            <person name="Mueller R.-W."/>
            <person name="Bruemmer F."/>
            <person name="Labrenz M."/>
            <person name="Spormann A.M."/>
            <person name="Op Den Camp H."/>
            <person name="Overmann J."/>
            <person name="Amann R."/>
            <person name="Jetten M.S.M."/>
            <person name="Mascher T."/>
            <person name="Medema M.H."/>
            <person name="Devos D.P."/>
            <person name="Kaster A.-K."/>
            <person name="Ovreas L."/>
            <person name="Rohde M."/>
            <person name="Galperin M.Y."/>
            <person name="Jogler C."/>
        </authorList>
    </citation>
    <scope>NUCLEOTIDE SEQUENCE [LARGE SCALE GENOMIC DNA]</scope>
    <source>
        <strain evidence="7 8">Pla100</strain>
    </source>
</reference>
<dbReference type="PROSITE" id="PS50112">
    <property type="entry name" value="PAS"/>
    <property type="match status" value="2"/>
</dbReference>
<dbReference type="SMART" id="SM00421">
    <property type="entry name" value="HTH_LUXR"/>
    <property type="match status" value="1"/>
</dbReference>
<evidence type="ECO:0000256" key="3">
    <source>
        <dbReference type="ARBA" id="ARBA00023163"/>
    </source>
</evidence>
<evidence type="ECO:0000313" key="7">
    <source>
        <dbReference type="EMBL" id="TWT95673.1"/>
    </source>
</evidence>
<evidence type="ECO:0000256" key="2">
    <source>
        <dbReference type="ARBA" id="ARBA00023125"/>
    </source>
</evidence>
<dbReference type="AlphaFoldDB" id="A0A5C6ABG2"/>
<keyword evidence="3" id="KW-0804">Transcription</keyword>
<keyword evidence="1" id="KW-0805">Transcription regulation</keyword>
<keyword evidence="8" id="KW-1185">Reference proteome</keyword>
<dbReference type="InterPro" id="IPR036388">
    <property type="entry name" value="WH-like_DNA-bd_sf"/>
</dbReference>
<feature type="domain" description="PAS" evidence="5">
    <location>
        <begin position="153"/>
        <end position="207"/>
    </location>
</feature>
<dbReference type="EMBL" id="SJPM01000006">
    <property type="protein sequence ID" value="TWT95673.1"/>
    <property type="molecule type" value="Genomic_DNA"/>
</dbReference>
<sequence>MNPTSNPLSIRVDPRGDPFISIGEYCSRFGLGGVAFDRADYRILYANTSFQQMVGRLSNEVIGRSFGLLLAEDCRQRFFADVCQLSAKYDVGLQYDYQLASSESGCHWIRLSFTRDSSTVESVGTLSTLVMDISNEKRLASELQASNKSLHVREQQLRQMVESTAEGVVFISPAGRYLQLNESAARMLGYSATDLVGKSIFDLMDAEAARITANQLGEHRREMAFVHEAKLKHRLGYEVWLLSSSSPIFDSVGTFLGLRCLTIDITHRKRSEELIKNATAANAKLELLSDREREVFDWVVSGAMNKEIAKRLDISDKTVERHRSNLMKKLGVRSLAELVRISLTAEMLVR</sequence>
<dbReference type="GO" id="GO:0006355">
    <property type="term" value="P:regulation of DNA-templated transcription"/>
    <property type="evidence" value="ECO:0007669"/>
    <property type="project" value="InterPro"/>
</dbReference>
<dbReference type="CDD" id="cd06170">
    <property type="entry name" value="LuxR_C_like"/>
    <property type="match status" value="1"/>
</dbReference>
<organism evidence="7 8">
    <name type="scientific">Neorhodopirellula pilleata</name>
    <dbReference type="NCBI Taxonomy" id="2714738"/>
    <lineage>
        <taxon>Bacteria</taxon>
        <taxon>Pseudomonadati</taxon>
        <taxon>Planctomycetota</taxon>
        <taxon>Planctomycetia</taxon>
        <taxon>Pirellulales</taxon>
        <taxon>Pirellulaceae</taxon>
        <taxon>Neorhodopirellula</taxon>
    </lineage>
</organism>
<dbReference type="SUPFAM" id="SSF55785">
    <property type="entry name" value="PYP-like sensor domain (PAS domain)"/>
    <property type="match status" value="2"/>
</dbReference>
<dbReference type="GO" id="GO:0003677">
    <property type="term" value="F:DNA binding"/>
    <property type="evidence" value="ECO:0007669"/>
    <property type="project" value="UniProtKB-KW"/>
</dbReference>
<dbReference type="SUPFAM" id="SSF46894">
    <property type="entry name" value="C-terminal effector domain of the bipartite response regulators"/>
    <property type="match status" value="1"/>
</dbReference>
<dbReference type="Pfam" id="PF00989">
    <property type="entry name" value="PAS"/>
    <property type="match status" value="1"/>
</dbReference>
<dbReference type="InterPro" id="IPR035965">
    <property type="entry name" value="PAS-like_dom_sf"/>
</dbReference>
<dbReference type="Pfam" id="PF13426">
    <property type="entry name" value="PAS_9"/>
    <property type="match status" value="1"/>
</dbReference>